<feature type="compositionally biased region" description="Low complexity" evidence="1">
    <location>
        <begin position="558"/>
        <end position="567"/>
    </location>
</feature>
<feature type="region of interest" description="Disordered" evidence="1">
    <location>
        <begin position="535"/>
        <end position="567"/>
    </location>
</feature>
<dbReference type="EMBL" id="ML145099">
    <property type="protein sequence ID" value="TBU61258.1"/>
    <property type="molecule type" value="Genomic_DNA"/>
</dbReference>
<evidence type="ECO:0000313" key="3">
    <source>
        <dbReference type="Proteomes" id="UP000292082"/>
    </source>
</evidence>
<gene>
    <name evidence="2" type="ORF">BD310DRAFT_845977</name>
</gene>
<protein>
    <submittedName>
        <fullName evidence="2">Uncharacterized protein</fullName>
    </submittedName>
</protein>
<sequence length="982" mass="109586">MPCNWSTTTSFLSRRACSTWTSFNAVKRQGMSRAILQGGSFWHAPVTRAQLHPVACIDSRNSTLSTSPMHGCGRAYSAAVDLSSPPHANNAPQSSLSSALASTTAQLSAAQVSRAAAQAVRLCIKEGGFGDALYVVNSACHSVLRDPLQPQKDNARNSRLQPISFGRPVSPRLAAHAFLHGLIRGGYTRKANVYAKLMIEAGITIRTRTLESVITTALSRPSTLLKPGPFARMIPKKQVDATSAAFKLQTGMVTEVCARAALELLQTARTFGQQRTERMYRVLVETLLMQGEIIVASLLFVLLLQDWELRKIQEGATQEATKDRITYDHLGVDPPHPAKILHAPYPDLQIMGRILEVARKSLAGISDNEKDLTRITSLQSLALFAMLLDTGQLHTHRVAVVIHALYNCPKTNTRVWILRDGELVQVGAYRYFHDVLNRLVRSLSTDNPPRPLPTMSRRSYNALLMYSLRHRLSPAMGSIVLQHMCVERKPPLRPDIVTFNILLRSGTLMRKLSLSEGVLAALRLGNQELKLESSSFNKVAPDSDAGPSPVNATDKSSDPSSASDLPPSDFTAAVAQLSKEDVVAPEDIINPIVTLEPNNHTLTSFITHLTSTGRPDAIATVLFDILPELNVIDHPATNDSANVHTTLSYTRALKQAVVRGPYLYAALINALVKAGEIGLAERVFILAQQAAIASSLRNFVKEVKPWRLSVHAFTSLLQGYVRLALGHLPKYKRDQYYVGTKLLSRDILGWEPKARHYDAGYAQFVYEMREENLAALRKPSSKRETSRRHAMLLYRSMMLGARSLLTGLISRKATWPTHYDSSRVTQARVGRAWWWKTKPDARFFNVALKLFSAASRAERSKLLPSRIWHKRLRNAKRRYGETGEMADGWTPMLHHVARAMVAHGFDVPVAYRHLLVGKWKGSMKARRKRPMVFHRPYAFPPARVERREWPHSLPTVKTRGLPVRRRWRKRTTVDCESKPVSQ</sequence>
<accession>A0A4V2K617</accession>
<dbReference type="Proteomes" id="UP000292082">
    <property type="component" value="Unassembled WGS sequence"/>
</dbReference>
<organism evidence="2 3">
    <name type="scientific">Dichomitus squalens</name>
    <dbReference type="NCBI Taxonomy" id="114155"/>
    <lineage>
        <taxon>Eukaryota</taxon>
        <taxon>Fungi</taxon>
        <taxon>Dikarya</taxon>
        <taxon>Basidiomycota</taxon>
        <taxon>Agaricomycotina</taxon>
        <taxon>Agaricomycetes</taxon>
        <taxon>Polyporales</taxon>
        <taxon>Polyporaceae</taxon>
        <taxon>Dichomitus</taxon>
    </lineage>
</organism>
<reference evidence="2 3" key="1">
    <citation type="submission" date="2019-01" db="EMBL/GenBank/DDBJ databases">
        <title>Draft genome sequences of three monokaryotic isolates of the white-rot basidiomycete fungus Dichomitus squalens.</title>
        <authorList>
            <consortium name="DOE Joint Genome Institute"/>
            <person name="Lopez S.C."/>
            <person name="Andreopoulos B."/>
            <person name="Pangilinan J."/>
            <person name="Lipzen A."/>
            <person name="Riley R."/>
            <person name="Ahrendt S."/>
            <person name="Ng V."/>
            <person name="Barry K."/>
            <person name="Daum C."/>
            <person name="Grigoriev I.V."/>
            <person name="Hilden K.S."/>
            <person name="Makela M.R."/>
            <person name="de Vries R.P."/>
        </authorList>
    </citation>
    <scope>NUCLEOTIDE SEQUENCE [LARGE SCALE GENOMIC DNA]</scope>
    <source>
        <strain evidence="2 3">CBS 464.89</strain>
    </source>
</reference>
<proteinExistence type="predicted"/>
<evidence type="ECO:0000256" key="1">
    <source>
        <dbReference type="SAM" id="MobiDB-lite"/>
    </source>
</evidence>
<name>A0A4V2K617_9APHY</name>
<evidence type="ECO:0000313" key="2">
    <source>
        <dbReference type="EMBL" id="TBU61258.1"/>
    </source>
</evidence>
<dbReference type="STRING" id="114155.A0A4V2K617"/>
<dbReference type="AlphaFoldDB" id="A0A4V2K617"/>
<keyword evidence="3" id="KW-1185">Reference proteome</keyword>